<dbReference type="RefSeq" id="WP_250753323.1">
    <property type="nucleotide sequence ID" value="NZ_CP098401.1"/>
</dbReference>
<accession>A0ABY4TV65</accession>
<name>A0ABY4TV65_9SPHN</name>
<feature type="domain" description="Glycosyl transferase family 1" evidence="1">
    <location>
        <begin position="194"/>
        <end position="346"/>
    </location>
</feature>
<evidence type="ECO:0000259" key="2">
    <source>
        <dbReference type="Pfam" id="PF13439"/>
    </source>
</evidence>
<keyword evidence="3" id="KW-0328">Glycosyltransferase</keyword>
<dbReference type="InterPro" id="IPR028098">
    <property type="entry name" value="Glyco_trans_4-like_N"/>
</dbReference>
<dbReference type="Gene3D" id="3.40.50.2000">
    <property type="entry name" value="Glycogen Phosphorylase B"/>
    <property type="match status" value="2"/>
</dbReference>
<dbReference type="EC" id="2.4.-.-" evidence="3"/>
<dbReference type="PANTHER" id="PTHR45947">
    <property type="entry name" value="SULFOQUINOVOSYL TRANSFERASE SQD2"/>
    <property type="match status" value="1"/>
</dbReference>
<dbReference type="InterPro" id="IPR050194">
    <property type="entry name" value="Glycosyltransferase_grp1"/>
</dbReference>
<dbReference type="Proteomes" id="UP001055580">
    <property type="component" value="Chromosome"/>
</dbReference>
<dbReference type="InterPro" id="IPR001296">
    <property type="entry name" value="Glyco_trans_1"/>
</dbReference>
<gene>
    <name evidence="3" type="ORF">M9980_03410</name>
</gene>
<dbReference type="Pfam" id="PF00534">
    <property type="entry name" value="Glycos_transf_1"/>
    <property type="match status" value="1"/>
</dbReference>
<dbReference type="GO" id="GO:0016757">
    <property type="term" value="F:glycosyltransferase activity"/>
    <property type="evidence" value="ECO:0007669"/>
    <property type="project" value="UniProtKB-KW"/>
</dbReference>
<organism evidence="3 4">
    <name type="scientific">Sphingomonas donggukensis</name>
    <dbReference type="NCBI Taxonomy" id="2949093"/>
    <lineage>
        <taxon>Bacteria</taxon>
        <taxon>Pseudomonadati</taxon>
        <taxon>Pseudomonadota</taxon>
        <taxon>Alphaproteobacteria</taxon>
        <taxon>Sphingomonadales</taxon>
        <taxon>Sphingomonadaceae</taxon>
        <taxon>Sphingomonas</taxon>
    </lineage>
</organism>
<reference evidence="3" key="1">
    <citation type="submission" date="2022-05" db="EMBL/GenBank/DDBJ databases">
        <title>Sphingomonas sp. strain RMG20 Genome sequencing and assembly.</title>
        <authorList>
            <person name="Kim I."/>
        </authorList>
    </citation>
    <scope>NUCLEOTIDE SEQUENCE</scope>
    <source>
        <strain evidence="3">RMG20</strain>
    </source>
</reference>
<proteinExistence type="predicted"/>
<dbReference type="PANTHER" id="PTHR45947:SF3">
    <property type="entry name" value="SULFOQUINOVOSYL TRANSFERASE SQD2"/>
    <property type="match status" value="1"/>
</dbReference>
<dbReference type="CDD" id="cd03801">
    <property type="entry name" value="GT4_PimA-like"/>
    <property type="match status" value="1"/>
</dbReference>
<dbReference type="SUPFAM" id="SSF53756">
    <property type="entry name" value="UDP-Glycosyltransferase/glycogen phosphorylase"/>
    <property type="match status" value="1"/>
</dbReference>
<dbReference type="Pfam" id="PF13439">
    <property type="entry name" value="Glyco_transf_4"/>
    <property type="match status" value="1"/>
</dbReference>
<evidence type="ECO:0000313" key="4">
    <source>
        <dbReference type="Proteomes" id="UP001055580"/>
    </source>
</evidence>
<feature type="domain" description="Glycosyltransferase subfamily 4-like N-terminal" evidence="2">
    <location>
        <begin position="18"/>
        <end position="178"/>
    </location>
</feature>
<keyword evidence="3" id="KW-0808">Transferase</keyword>
<evidence type="ECO:0000259" key="1">
    <source>
        <dbReference type="Pfam" id="PF00534"/>
    </source>
</evidence>
<protein>
    <submittedName>
        <fullName evidence="3">Glycosyltransferase</fullName>
        <ecNumber evidence="3">2.4.-.-</ecNumber>
    </submittedName>
</protein>
<evidence type="ECO:0000313" key="3">
    <source>
        <dbReference type="EMBL" id="URW76283.1"/>
    </source>
</evidence>
<keyword evidence="4" id="KW-1185">Reference proteome</keyword>
<dbReference type="EMBL" id="CP098401">
    <property type="protein sequence ID" value="URW76283.1"/>
    <property type="molecule type" value="Genomic_DNA"/>
</dbReference>
<sequence>MSRPPIHILHLHSSFSLGGKEARAVRLMNAFGAAARHTIVSAMPDQLGARDAIAAGIRYEIAQNPPPLTGGPSVARYEAIAKYMRRFDLVLTYNWGAIDGVMAKRVFGKGTPPLVHHEDGFNSDEAVRLSRKRNFYRRFALPAAHALVVPSHALEDIARRVWKQPERRVHRISNGIPTMRYAAKPNPRAIPGFARRKGEVVIGTVAGLRAVKDLPLLVRAVGGVPGKVRLVIVGEGPERQAIADQVEGMFMEDQVVMPGFLHDPARFMGLFDIFALSSRSEQQPIVVMEAMAAGLPVVSPPVGDVPLMVSEANRPFLTADRYEVTLRDRMKWLAESAEQRAYVGHQNQVRARTEFDESAMIAAYRALYEGAMRRPGALAG</sequence>